<dbReference type="AlphaFoldDB" id="B4SD34"/>
<feature type="transmembrane region" description="Helical" evidence="1">
    <location>
        <begin position="53"/>
        <end position="74"/>
    </location>
</feature>
<dbReference type="Pfam" id="PF11146">
    <property type="entry name" value="DUF2905"/>
    <property type="match status" value="1"/>
</dbReference>
<dbReference type="EMBL" id="CP001110">
    <property type="protein sequence ID" value="ACF44293.1"/>
    <property type="molecule type" value="Genomic_DNA"/>
</dbReference>
<reference evidence="2 3" key="1">
    <citation type="submission" date="2008-06" db="EMBL/GenBank/DDBJ databases">
        <title>Complete sequence of Pelodictyon phaeoclathratiforme BU-1.</title>
        <authorList>
            <consortium name="US DOE Joint Genome Institute"/>
            <person name="Lucas S."/>
            <person name="Copeland A."/>
            <person name="Lapidus A."/>
            <person name="Glavina del Rio T."/>
            <person name="Dalin E."/>
            <person name="Tice H."/>
            <person name="Bruce D."/>
            <person name="Goodwin L."/>
            <person name="Pitluck S."/>
            <person name="Schmutz J."/>
            <person name="Larimer F."/>
            <person name="Land M."/>
            <person name="Hauser L."/>
            <person name="Kyrpides N."/>
            <person name="Mikhailova N."/>
            <person name="Liu Z."/>
            <person name="Li T."/>
            <person name="Zhao F."/>
            <person name="Overmann J."/>
            <person name="Bryant D.A."/>
            <person name="Richardson P."/>
        </authorList>
    </citation>
    <scope>NUCLEOTIDE SEQUENCE [LARGE SCALE GENOMIC DNA]</scope>
    <source>
        <strain evidence="3">DSM 5477 / BU-1</strain>
    </source>
</reference>
<name>B4SD34_PELPB</name>
<sequence>MADAAKIVVITGLAIVVFGLFMMASEKSGSWNWFNWFGNLPLDIKIERDNFRFYFPLGTSVLLSLLLTLFLYLFNKFIR</sequence>
<dbReference type="InterPro" id="IPR021320">
    <property type="entry name" value="DUF2905"/>
</dbReference>
<keyword evidence="1" id="KW-1133">Transmembrane helix</keyword>
<evidence type="ECO:0008006" key="4">
    <source>
        <dbReference type="Google" id="ProtNLM"/>
    </source>
</evidence>
<gene>
    <name evidence="2" type="ordered locus">Ppha_2086</name>
</gene>
<organism evidence="2 3">
    <name type="scientific">Pelodictyon phaeoclathratiforme (strain DSM 5477 / BU-1)</name>
    <dbReference type="NCBI Taxonomy" id="324925"/>
    <lineage>
        <taxon>Bacteria</taxon>
        <taxon>Pseudomonadati</taxon>
        <taxon>Chlorobiota</taxon>
        <taxon>Chlorobiia</taxon>
        <taxon>Chlorobiales</taxon>
        <taxon>Chlorobiaceae</taxon>
        <taxon>Chlorobium/Pelodictyon group</taxon>
        <taxon>Pelodictyon</taxon>
    </lineage>
</organism>
<dbReference type="RefSeq" id="WP_012508772.1">
    <property type="nucleotide sequence ID" value="NC_011060.1"/>
</dbReference>
<evidence type="ECO:0000313" key="3">
    <source>
        <dbReference type="Proteomes" id="UP000002724"/>
    </source>
</evidence>
<keyword evidence="3" id="KW-1185">Reference proteome</keyword>
<dbReference type="PANTHER" id="PTHR36443">
    <property type="entry name" value="BSR5223 PROTEIN"/>
    <property type="match status" value="1"/>
</dbReference>
<proteinExistence type="predicted"/>
<dbReference type="HOGENOM" id="CLU_181383_0_0_10"/>
<protein>
    <recommendedName>
        <fullName evidence="4">DUF2905 domain-containing protein</fullName>
    </recommendedName>
</protein>
<evidence type="ECO:0000256" key="1">
    <source>
        <dbReference type="SAM" id="Phobius"/>
    </source>
</evidence>
<dbReference type="STRING" id="324925.Ppha_2086"/>
<dbReference type="eggNOG" id="ENOG50303B7">
    <property type="taxonomic scope" value="Bacteria"/>
</dbReference>
<evidence type="ECO:0000313" key="2">
    <source>
        <dbReference type="EMBL" id="ACF44293.1"/>
    </source>
</evidence>
<feature type="transmembrane region" description="Helical" evidence="1">
    <location>
        <begin position="7"/>
        <end position="25"/>
    </location>
</feature>
<keyword evidence="1" id="KW-0812">Transmembrane</keyword>
<dbReference type="PANTHER" id="PTHR36443:SF1">
    <property type="entry name" value="BSR5223 PROTEIN"/>
    <property type="match status" value="1"/>
</dbReference>
<dbReference type="KEGG" id="pph:Ppha_2086"/>
<dbReference type="OrthoDB" id="680637at2"/>
<accession>B4SD34</accession>
<dbReference type="Proteomes" id="UP000002724">
    <property type="component" value="Chromosome"/>
</dbReference>
<keyword evidence="1" id="KW-0472">Membrane</keyword>